<dbReference type="InterPro" id="IPR024338">
    <property type="entry name" value="MID1/Yam8"/>
</dbReference>
<protein>
    <recommendedName>
        <fullName evidence="3">FZ domain-containing protein</fullName>
    </recommendedName>
</protein>
<dbReference type="PANTHER" id="PTHR39142:SF1">
    <property type="entry name" value="AEL197CP"/>
    <property type="match status" value="1"/>
</dbReference>
<dbReference type="STRING" id="5539.A0A3E2HRJ0"/>
<proteinExistence type="predicted"/>
<accession>A0A3E2HRJ0</accession>
<dbReference type="Proteomes" id="UP000258309">
    <property type="component" value="Unassembled WGS sequence"/>
</dbReference>
<dbReference type="GO" id="GO:0098703">
    <property type="term" value="P:calcium ion import across plasma membrane"/>
    <property type="evidence" value="ECO:0007669"/>
    <property type="project" value="InterPro"/>
</dbReference>
<evidence type="ECO:0000313" key="2">
    <source>
        <dbReference type="Proteomes" id="UP000258309"/>
    </source>
</evidence>
<evidence type="ECO:0000313" key="1">
    <source>
        <dbReference type="EMBL" id="RFU35902.1"/>
    </source>
</evidence>
<dbReference type="EMBL" id="NCSJ02000004">
    <property type="protein sequence ID" value="RFU35902.1"/>
    <property type="molecule type" value="Genomic_DNA"/>
</dbReference>
<dbReference type="PANTHER" id="PTHR39142">
    <property type="entry name" value="MID1P"/>
    <property type="match status" value="1"/>
</dbReference>
<keyword evidence="2" id="KW-1185">Reference proteome</keyword>
<organism evidence="1 2">
    <name type="scientific">Scytalidium lignicola</name>
    <name type="common">Hyphomycete</name>
    <dbReference type="NCBI Taxonomy" id="5539"/>
    <lineage>
        <taxon>Eukaryota</taxon>
        <taxon>Fungi</taxon>
        <taxon>Dikarya</taxon>
        <taxon>Ascomycota</taxon>
        <taxon>Pezizomycotina</taxon>
        <taxon>Leotiomycetes</taxon>
        <taxon>Leotiomycetes incertae sedis</taxon>
        <taxon>Scytalidium</taxon>
    </lineage>
</organism>
<dbReference type="AlphaFoldDB" id="A0A3E2HRJ0"/>
<comment type="caution">
    <text evidence="1">The sequence shown here is derived from an EMBL/GenBank/DDBJ whole genome shotgun (WGS) entry which is preliminary data.</text>
</comment>
<dbReference type="GO" id="GO:0005262">
    <property type="term" value="F:calcium channel activity"/>
    <property type="evidence" value="ECO:0007669"/>
    <property type="project" value="InterPro"/>
</dbReference>
<feature type="non-terminal residue" evidence="1">
    <location>
        <position position="1"/>
    </location>
</feature>
<dbReference type="OrthoDB" id="5405745at2759"/>
<gene>
    <name evidence="1" type="ORF">B7463_g442</name>
</gene>
<name>A0A3E2HRJ0_SCYLI</name>
<dbReference type="OMA" id="YYGFLAM"/>
<sequence>MPFPKFSPLQSRLVASFMASIMLLLIYFTFSSSYFAYAAELDSMRQEDHDYDRLRSIPVLDLDVDSLESWDEAYQAEFVGQDRGIIGRVPTANDPSALINNRPVLTNVPQGVTMQYMFTNASLFGDFSPAPAGFPSPILLRRDEDRWMHIDARLLAPAANRTLFISVNACEQPTSQDTSIGPAPQLVLYISQSENNTTPGPGKDPKTQQAFPLVEGAVLVNLTATSDVYMGLSGVNTTHYTGVWNAEIAASIDAPYHYYNGDDPNLFLVDSDSSSALLITNNLTTAAVNSSIFQEWLKTPPPFVMFASSHGDTSLIGLRNSYCGLEKTAEIAATKNGQSTDLVQTGITTRGLGGLPKQQFYFSGLSAASSYYGILAMNGNSTDSSTGVIGGGGRVYKAMNFTTLSDENCAVIFNLSFCDQTAYAVPGNPRNFPNFTSLAAFYDNATQSSYQFFQNVLAQIPCNTTSSAQYSLARTCDDCAAAYKEWLCSVSIPRCTDFSSTLPWLQERNIGQPFPNGTILPQSVLDLASQSRFLNTSRNPSIDSMVQPGPYKEVLPCNDMCYNIVQSCPSAMGFACPLPGHMGFNSSYGLRPDGTAQQDGQITCNYPGAAYYLGKGSRKSTPVVLAIVTAVLLSVMTL</sequence>
<dbReference type="Pfam" id="PF12929">
    <property type="entry name" value="Mid1"/>
    <property type="match status" value="1"/>
</dbReference>
<feature type="non-terminal residue" evidence="1">
    <location>
        <position position="638"/>
    </location>
</feature>
<evidence type="ECO:0008006" key="3">
    <source>
        <dbReference type="Google" id="ProtNLM"/>
    </source>
</evidence>
<reference evidence="1 2" key="1">
    <citation type="submission" date="2018-05" db="EMBL/GenBank/DDBJ databases">
        <title>Draft genome sequence of Scytalidium lignicola DSM 105466, a ubiquitous saprotrophic fungus.</title>
        <authorList>
            <person name="Buettner E."/>
            <person name="Gebauer A.M."/>
            <person name="Hofrichter M."/>
            <person name="Liers C."/>
            <person name="Kellner H."/>
        </authorList>
    </citation>
    <scope>NUCLEOTIDE SEQUENCE [LARGE SCALE GENOMIC DNA]</scope>
    <source>
        <strain evidence="1 2">DSM 105466</strain>
    </source>
</reference>